<proteinExistence type="predicted"/>
<accession>A0A2M7AXG1</accession>
<evidence type="ECO:0000313" key="3">
    <source>
        <dbReference type="Proteomes" id="UP000228775"/>
    </source>
</evidence>
<dbReference type="Gene3D" id="2.40.10.120">
    <property type="match status" value="1"/>
</dbReference>
<keyword evidence="1" id="KW-0812">Transmembrane</keyword>
<evidence type="ECO:0000256" key="1">
    <source>
        <dbReference type="SAM" id="Phobius"/>
    </source>
</evidence>
<dbReference type="AlphaFoldDB" id="A0A2M7AXG1"/>
<sequence length="254" mass="27767">MPKKKSVAKIITKWFLILIVGAAGGFLLNYALLPVLAKTDFCQHWPFFRNLSQGTTIINQTQQTTITENLAWQKITEQAIRSLAGIETTLNKKTISVATGFALTNDGLVVVPTDLIAKDRQYSINYNGENFPAIVFSTNPQISLSLLKIDRNNLFVLALADDAQIKLSEPVLLAGLNRDAQQNWLPFVNQGIVSGLPGKNILTTITEKNPMANGSLLINLSGEIIGVNLIDAKQGMITLPASQIKALLEQTLKK</sequence>
<gene>
    <name evidence="2" type="ORF">COS76_01740</name>
</gene>
<dbReference type="Proteomes" id="UP000228775">
    <property type="component" value="Unassembled WGS sequence"/>
</dbReference>
<dbReference type="SUPFAM" id="SSF50494">
    <property type="entry name" value="Trypsin-like serine proteases"/>
    <property type="match status" value="1"/>
</dbReference>
<feature type="transmembrane region" description="Helical" evidence="1">
    <location>
        <begin position="12"/>
        <end position="33"/>
    </location>
</feature>
<keyword evidence="1" id="KW-1133">Transmembrane helix</keyword>
<dbReference type="Pfam" id="PF13365">
    <property type="entry name" value="Trypsin_2"/>
    <property type="match status" value="1"/>
</dbReference>
<reference evidence="3" key="1">
    <citation type="submission" date="2017-09" db="EMBL/GenBank/DDBJ databases">
        <title>Depth-based differentiation of microbial function through sediment-hosted aquifers and enrichment of novel symbionts in the deep terrestrial subsurface.</title>
        <authorList>
            <person name="Probst A.J."/>
            <person name="Ladd B."/>
            <person name="Jarett J.K."/>
            <person name="Geller-Mcgrath D.E."/>
            <person name="Sieber C.M.K."/>
            <person name="Emerson J.B."/>
            <person name="Anantharaman K."/>
            <person name="Thomas B.C."/>
            <person name="Malmstrom R."/>
            <person name="Stieglmeier M."/>
            <person name="Klingl A."/>
            <person name="Woyke T."/>
            <person name="Ryan C.M."/>
            <person name="Banfield J.F."/>
        </authorList>
    </citation>
    <scope>NUCLEOTIDE SEQUENCE [LARGE SCALE GENOMIC DNA]</scope>
</reference>
<dbReference type="EMBL" id="PEVY01000038">
    <property type="protein sequence ID" value="PIU75249.1"/>
    <property type="molecule type" value="Genomic_DNA"/>
</dbReference>
<protein>
    <recommendedName>
        <fullName evidence="4">Serine protease</fullName>
    </recommendedName>
</protein>
<keyword evidence="1" id="KW-0472">Membrane</keyword>
<name>A0A2M7AXG1_9BACT</name>
<evidence type="ECO:0000313" key="2">
    <source>
        <dbReference type="EMBL" id="PIU75249.1"/>
    </source>
</evidence>
<dbReference type="InterPro" id="IPR009003">
    <property type="entry name" value="Peptidase_S1_PA"/>
</dbReference>
<evidence type="ECO:0008006" key="4">
    <source>
        <dbReference type="Google" id="ProtNLM"/>
    </source>
</evidence>
<organism evidence="2 3">
    <name type="scientific">Candidatus Portnoybacteria bacterium CG06_land_8_20_14_3_00_39_12</name>
    <dbReference type="NCBI Taxonomy" id="1974809"/>
    <lineage>
        <taxon>Bacteria</taxon>
        <taxon>Candidatus Portnoyibacteriota</taxon>
    </lineage>
</organism>
<comment type="caution">
    <text evidence="2">The sequence shown here is derived from an EMBL/GenBank/DDBJ whole genome shotgun (WGS) entry which is preliminary data.</text>
</comment>